<dbReference type="EMBL" id="BQNB010015584">
    <property type="protein sequence ID" value="GJT41717.1"/>
    <property type="molecule type" value="Genomic_DNA"/>
</dbReference>
<proteinExistence type="predicted"/>
<keyword evidence="4" id="KW-1185">Reference proteome</keyword>
<evidence type="ECO:0000313" key="3">
    <source>
        <dbReference type="EMBL" id="GJT41717.1"/>
    </source>
</evidence>
<reference evidence="3" key="2">
    <citation type="submission" date="2022-01" db="EMBL/GenBank/DDBJ databases">
        <authorList>
            <person name="Yamashiro T."/>
            <person name="Shiraishi A."/>
            <person name="Satake H."/>
            <person name="Nakayama K."/>
        </authorList>
    </citation>
    <scope>NUCLEOTIDE SEQUENCE</scope>
</reference>
<feature type="compositionally biased region" description="Pro residues" evidence="2">
    <location>
        <begin position="18"/>
        <end position="28"/>
    </location>
</feature>
<keyword evidence="1" id="KW-0175">Coiled coil</keyword>
<feature type="region of interest" description="Disordered" evidence="2">
    <location>
        <begin position="1"/>
        <end position="76"/>
    </location>
</feature>
<name>A0ABQ5DTN5_9ASTR</name>
<sequence length="269" mass="30180">MLVQPTEDEGEGSERPSEPQPIPSPPHPSTDQHETHTNPSPRPLPTSHITDSIPEGSGGNHGGQSSSDKSLSGNEGDMTLQSVYDLCISLCTQVTDQAKEIKHLKAQIKKLKKKAKLIITQHKAWNEEFCIQTGEEFAKAEDRDTALTRKKLVLVDRPDEGYVDQLKERSATPTLSPTPTPTIFGDDETIAQPLALSRSRVATPKDKAQHYILRPYSLDKSDTESEDINESEKKFKMLAHDEEIARKVQEDWEAEEEVKKLAEKRRYKC</sequence>
<evidence type="ECO:0000256" key="1">
    <source>
        <dbReference type="SAM" id="Coils"/>
    </source>
</evidence>
<reference evidence="3" key="1">
    <citation type="journal article" date="2022" name="Int. J. Mol. Sci.">
        <title>Draft Genome of Tanacetum Coccineum: Genomic Comparison of Closely Related Tanacetum-Family Plants.</title>
        <authorList>
            <person name="Yamashiro T."/>
            <person name="Shiraishi A."/>
            <person name="Nakayama K."/>
            <person name="Satake H."/>
        </authorList>
    </citation>
    <scope>NUCLEOTIDE SEQUENCE</scope>
</reference>
<dbReference type="Proteomes" id="UP001151760">
    <property type="component" value="Unassembled WGS sequence"/>
</dbReference>
<gene>
    <name evidence="3" type="ORF">Tco_0941582</name>
</gene>
<feature type="compositionally biased region" description="Acidic residues" evidence="2">
    <location>
        <begin position="1"/>
        <end position="11"/>
    </location>
</feature>
<protein>
    <submittedName>
        <fullName evidence="3">Uncharacterized protein</fullName>
    </submittedName>
</protein>
<evidence type="ECO:0000313" key="4">
    <source>
        <dbReference type="Proteomes" id="UP001151760"/>
    </source>
</evidence>
<evidence type="ECO:0000256" key="2">
    <source>
        <dbReference type="SAM" id="MobiDB-lite"/>
    </source>
</evidence>
<organism evidence="3 4">
    <name type="scientific">Tanacetum coccineum</name>
    <dbReference type="NCBI Taxonomy" id="301880"/>
    <lineage>
        <taxon>Eukaryota</taxon>
        <taxon>Viridiplantae</taxon>
        <taxon>Streptophyta</taxon>
        <taxon>Embryophyta</taxon>
        <taxon>Tracheophyta</taxon>
        <taxon>Spermatophyta</taxon>
        <taxon>Magnoliopsida</taxon>
        <taxon>eudicotyledons</taxon>
        <taxon>Gunneridae</taxon>
        <taxon>Pentapetalae</taxon>
        <taxon>asterids</taxon>
        <taxon>campanulids</taxon>
        <taxon>Asterales</taxon>
        <taxon>Asteraceae</taxon>
        <taxon>Asteroideae</taxon>
        <taxon>Anthemideae</taxon>
        <taxon>Anthemidinae</taxon>
        <taxon>Tanacetum</taxon>
    </lineage>
</organism>
<feature type="coiled-coil region" evidence="1">
    <location>
        <begin position="94"/>
        <end position="128"/>
    </location>
</feature>
<accession>A0ABQ5DTN5</accession>
<comment type="caution">
    <text evidence="3">The sequence shown here is derived from an EMBL/GenBank/DDBJ whole genome shotgun (WGS) entry which is preliminary data.</text>
</comment>